<feature type="domain" description="Fas-binding factor 1 C-terminal" evidence="3">
    <location>
        <begin position="385"/>
        <end position="681"/>
    </location>
</feature>
<dbReference type="PANTHER" id="PTHR33689">
    <property type="entry name" value="FAS-BINDING FACTOR 1"/>
    <property type="match status" value="1"/>
</dbReference>
<dbReference type="InterPro" id="IPR033561">
    <property type="entry name" value="FBF1"/>
</dbReference>
<dbReference type="EMBL" id="JACMRX010000012">
    <property type="protein sequence ID" value="KAF7987173.1"/>
    <property type="molecule type" value="Genomic_DNA"/>
</dbReference>
<feature type="coiled-coil region" evidence="1">
    <location>
        <begin position="543"/>
        <end position="596"/>
    </location>
</feature>
<dbReference type="GO" id="GO:0036064">
    <property type="term" value="C:ciliary basal body"/>
    <property type="evidence" value="ECO:0007669"/>
    <property type="project" value="TreeGrafter"/>
</dbReference>
<dbReference type="OrthoDB" id="10254627at2759"/>
<evidence type="ECO:0000256" key="1">
    <source>
        <dbReference type="SAM" id="Coils"/>
    </source>
</evidence>
<keyword evidence="1" id="KW-0175">Coiled coil</keyword>
<dbReference type="Proteomes" id="UP000639338">
    <property type="component" value="Unassembled WGS sequence"/>
</dbReference>
<dbReference type="PANTHER" id="PTHR33689:SF1">
    <property type="entry name" value="FAS-BINDING FACTOR 1"/>
    <property type="match status" value="1"/>
</dbReference>
<evidence type="ECO:0000313" key="4">
    <source>
        <dbReference type="EMBL" id="KAF7987173.1"/>
    </source>
</evidence>
<dbReference type="Gene3D" id="3.90.190.10">
    <property type="entry name" value="Protein tyrosine phosphatase superfamily"/>
    <property type="match status" value="1"/>
</dbReference>
<organism evidence="4 5">
    <name type="scientific">Aphidius gifuensis</name>
    <name type="common">Parasitoid wasp</name>
    <dbReference type="NCBI Taxonomy" id="684658"/>
    <lineage>
        <taxon>Eukaryota</taxon>
        <taxon>Metazoa</taxon>
        <taxon>Ecdysozoa</taxon>
        <taxon>Arthropoda</taxon>
        <taxon>Hexapoda</taxon>
        <taxon>Insecta</taxon>
        <taxon>Pterygota</taxon>
        <taxon>Neoptera</taxon>
        <taxon>Endopterygota</taxon>
        <taxon>Hymenoptera</taxon>
        <taxon>Apocrita</taxon>
        <taxon>Ichneumonoidea</taxon>
        <taxon>Braconidae</taxon>
        <taxon>Aphidiinae</taxon>
        <taxon>Aphidius</taxon>
    </lineage>
</organism>
<feature type="compositionally biased region" description="Polar residues" evidence="2">
    <location>
        <begin position="137"/>
        <end position="159"/>
    </location>
</feature>
<proteinExistence type="predicted"/>
<evidence type="ECO:0000256" key="2">
    <source>
        <dbReference type="SAM" id="MobiDB-lite"/>
    </source>
</evidence>
<dbReference type="InterPro" id="IPR049390">
    <property type="entry name" value="FBF1_C"/>
</dbReference>
<dbReference type="Pfam" id="PF21007">
    <property type="entry name" value="FBF1"/>
    <property type="match status" value="1"/>
</dbReference>
<dbReference type="AlphaFoldDB" id="A0A834XJF7"/>
<feature type="region of interest" description="Disordered" evidence="2">
    <location>
        <begin position="137"/>
        <end position="186"/>
    </location>
</feature>
<protein>
    <recommendedName>
        <fullName evidence="3">Fas-binding factor 1 C-terminal domain-containing protein</fullName>
    </recommendedName>
</protein>
<dbReference type="InterPro" id="IPR029021">
    <property type="entry name" value="Prot-tyrosine_phosphatase-like"/>
</dbReference>
<dbReference type="GO" id="GO:0097539">
    <property type="term" value="C:ciliary transition fiber"/>
    <property type="evidence" value="ECO:0007669"/>
    <property type="project" value="InterPro"/>
</dbReference>
<feature type="coiled-coil region" evidence="1">
    <location>
        <begin position="375"/>
        <end position="500"/>
    </location>
</feature>
<reference evidence="4 5" key="1">
    <citation type="submission" date="2020-08" db="EMBL/GenBank/DDBJ databases">
        <title>Aphidius gifuensis genome sequencing and assembly.</title>
        <authorList>
            <person name="Du Z."/>
        </authorList>
    </citation>
    <scope>NUCLEOTIDE SEQUENCE [LARGE SCALE GENOMIC DNA]</scope>
    <source>
        <strain evidence="4">YNYX2018</strain>
        <tissue evidence="4">Adults</tissue>
    </source>
</reference>
<dbReference type="GO" id="GO:0090162">
    <property type="term" value="P:establishment of epithelial cell polarity"/>
    <property type="evidence" value="ECO:0007669"/>
    <property type="project" value="InterPro"/>
</dbReference>
<evidence type="ECO:0000259" key="3">
    <source>
        <dbReference type="Pfam" id="PF21007"/>
    </source>
</evidence>
<comment type="caution">
    <text evidence="4">The sequence shown here is derived from an EMBL/GenBank/DDBJ whole genome shotgun (WGS) entry which is preliminary data.</text>
</comment>
<name>A0A834XJF7_APHGI</name>
<feature type="coiled-coil region" evidence="1">
    <location>
        <begin position="690"/>
        <end position="745"/>
    </location>
</feature>
<accession>A0A834XJF7</accession>
<dbReference type="GO" id="GO:0005814">
    <property type="term" value="C:centriole"/>
    <property type="evidence" value="ECO:0007669"/>
    <property type="project" value="TreeGrafter"/>
</dbReference>
<keyword evidence="5" id="KW-1185">Reference proteome</keyword>
<dbReference type="GO" id="GO:0060271">
    <property type="term" value="P:cilium assembly"/>
    <property type="evidence" value="ECO:0007669"/>
    <property type="project" value="InterPro"/>
</dbReference>
<gene>
    <name evidence="4" type="ORF">HCN44_011479</name>
</gene>
<sequence length="1013" mass="117490">MIDDLLSDGVDTKKNYKSTFSDTKSNKIAELFKIDTQIDLTISKTSSALAGSSTNDTKILLNNEKSQSIANKSSPTEIQKNIPKISETLDLLKEIKGQLLLKIGTKPRTAKNIAQTNKTTTVGRLDDNLTQSMPNFLNNNDAQTVKTSSTGFTLTNSATREPRRRAKSNILDDPLGLLGTTSKPTEEIPKVDVKKSVNALPQDDLPEWLSGTKRTTNSEKLDDKINNKEAEVSNLTSTFDVKNNTNDKNTKDKCNNNLSLLTETQLEQQASIVALHQQEHELRTAKILTEQSDQLNSIVSTQKAKIEEQEKMLNTLVKSQVERQANLDTQIKMQQAKIDHFIQALSRQPSLPVIFKNENDGNDNIEDNIHHENKNIETESMINKLKIERNNLENIISILKIKQETEIKILDDSHELQMHFMKITMKKLENKLKNDTELLENNYETKIEKLINEKKQLEDYYKLQIETLKTDHAEYVKEIYNRHLEQIKLLQNEHSNMMENICRSKELERQTVDFIQDKKNDLDNVLKQSQLIFNNIQTFSDKLNNKDQQITDKQNDALKKEEEYLQEMKENLKNQQDSMEKERRQLIIAAEKIETQSLKLSSEYKKNSDIQDDIESRLKIREKDLLREKELFLEQSKWERKHIQYMKETWTIEQKRQMQMIADEREKLHAEKAKFEVLNNLKCNSDDITKAELESALNTARQVAKEANAEREKWQERVASLDIEKKRIQIKEKSLTDKARELENLTQSAISKRDEGLKALKDAHYLEKQQTDKMKDNKKRNKKKKVLPGLYVGNYRDSKDQVQLEQFQITHILSIHDAARRLHSNVILRFSSVSVDINHVINEGEPKQQKKLSKAMKAYLQRAKEHDEFIHKKTQEYLIGKRHLANMMGLDSFTQKDVNAAIQYLFPSGIFDPRARPIMDEPEKIHPKKKAAEFDIEGRPFSSLVFYSAERLAEHPYLAHAKDLLMKFREIIKVQTEGIMITLLEYNDHLLLSKIAKENHQKKPLKFGVMELD</sequence>
<evidence type="ECO:0000313" key="5">
    <source>
        <dbReference type="Proteomes" id="UP000639338"/>
    </source>
</evidence>